<dbReference type="Pfam" id="PF00672">
    <property type="entry name" value="HAMP"/>
    <property type="match status" value="1"/>
</dbReference>
<gene>
    <name evidence="15" type="ORF">EJC50_26655</name>
</gene>
<dbReference type="Pfam" id="PF02518">
    <property type="entry name" value="HATPase_c"/>
    <property type="match status" value="1"/>
</dbReference>
<dbReference type="GO" id="GO:0005524">
    <property type="term" value="F:ATP binding"/>
    <property type="evidence" value="ECO:0007669"/>
    <property type="project" value="UniProtKB-KW"/>
</dbReference>
<keyword evidence="16" id="KW-1185">Reference proteome</keyword>
<dbReference type="Pfam" id="PF06580">
    <property type="entry name" value="His_kinase"/>
    <property type="match status" value="1"/>
</dbReference>
<evidence type="ECO:0000256" key="11">
    <source>
        <dbReference type="ARBA" id="ARBA00023136"/>
    </source>
</evidence>
<dbReference type="GO" id="GO:0000155">
    <property type="term" value="F:phosphorelay sensor kinase activity"/>
    <property type="evidence" value="ECO:0007669"/>
    <property type="project" value="InterPro"/>
</dbReference>
<evidence type="ECO:0000256" key="2">
    <source>
        <dbReference type="ARBA" id="ARBA00022475"/>
    </source>
</evidence>
<proteinExistence type="predicted"/>
<evidence type="ECO:0000256" key="6">
    <source>
        <dbReference type="ARBA" id="ARBA00022741"/>
    </source>
</evidence>
<dbReference type="CDD" id="cd06225">
    <property type="entry name" value="HAMP"/>
    <property type="match status" value="1"/>
</dbReference>
<dbReference type="InterPro" id="IPR050640">
    <property type="entry name" value="Bact_2-comp_sensor_kinase"/>
</dbReference>
<evidence type="ECO:0000256" key="13">
    <source>
        <dbReference type="SAM" id="Phobius"/>
    </source>
</evidence>
<evidence type="ECO:0000256" key="9">
    <source>
        <dbReference type="ARBA" id="ARBA00022989"/>
    </source>
</evidence>
<dbReference type="OrthoDB" id="2509008at2"/>
<dbReference type="KEGG" id="palb:EJC50_26655"/>
<dbReference type="AlphaFoldDB" id="A0A3S9AAV5"/>
<dbReference type="InterPro" id="IPR010559">
    <property type="entry name" value="Sig_transdc_His_kin_internal"/>
</dbReference>
<protein>
    <submittedName>
        <fullName evidence="15">Sensor histidine kinase</fullName>
    </submittedName>
</protein>
<dbReference type="Gene3D" id="1.10.287.130">
    <property type="match status" value="1"/>
</dbReference>
<feature type="transmembrane region" description="Helical" evidence="13">
    <location>
        <begin position="351"/>
        <end position="369"/>
    </location>
</feature>
<evidence type="ECO:0000256" key="8">
    <source>
        <dbReference type="ARBA" id="ARBA00022840"/>
    </source>
</evidence>
<dbReference type="Gene3D" id="3.30.450.20">
    <property type="entry name" value="PAS domain"/>
    <property type="match status" value="1"/>
</dbReference>
<evidence type="ECO:0000313" key="16">
    <source>
        <dbReference type="Proteomes" id="UP000272528"/>
    </source>
</evidence>
<dbReference type="PROSITE" id="PS50885">
    <property type="entry name" value="HAMP"/>
    <property type="match status" value="1"/>
</dbReference>
<dbReference type="GO" id="GO:0005886">
    <property type="term" value="C:plasma membrane"/>
    <property type="evidence" value="ECO:0007669"/>
    <property type="project" value="UniProtKB-SubCell"/>
</dbReference>
<evidence type="ECO:0000256" key="3">
    <source>
        <dbReference type="ARBA" id="ARBA00022553"/>
    </source>
</evidence>
<dbReference type="SUPFAM" id="SSF55874">
    <property type="entry name" value="ATPase domain of HSP90 chaperone/DNA topoisomerase II/histidine kinase"/>
    <property type="match status" value="1"/>
</dbReference>
<dbReference type="Gene3D" id="3.30.565.10">
    <property type="entry name" value="Histidine kinase-like ATPase, C-terminal domain"/>
    <property type="match status" value="1"/>
</dbReference>
<dbReference type="InterPro" id="IPR003594">
    <property type="entry name" value="HATPase_dom"/>
</dbReference>
<evidence type="ECO:0000256" key="4">
    <source>
        <dbReference type="ARBA" id="ARBA00022679"/>
    </source>
</evidence>
<keyword evidence="3" id="KW-0597">Phosphoprotein</keyword>
<dbReference type="SMART" id="SM00304">
    <property type="entry name" value="HAMP"/>
    <property type="match status" value="1"/>
</dbReference>
<evidence type="ECO:0000256" key="5">
    <source>
        <dbReference type="ARBA" id="ARBA00022692"/>
    </source>
</evidence>
<keyword evidence="6" id="KW-0547">Nucleotide-binding</keyword>
<keyword evidence="12" id="KW-0175">Coiled coil</keyword>
<accession>A0A3S9AAV5</accession>
<feature type="domain" description="HAMP" evidence="14">
    <location>
        <begin position="372"/>
        <end position="424"/>
    </location>
</feature>
<keyword evidence="4" id="KW-0808">Transferase</keyword>
<evidence type="ECO:0000313" key="15">
    <source>
        <dbReference type="EMBL" id="AZN42873.1"/>
    </source>
</evidence>
<comment type="subcellular location">
    <subcellularLocation>
        <location evidence="1">Cell membrane</location>
        <topology evidence="1">Multi-pass membrane protein</topology>
    </subcellularLocation>
</comment>
<keyword evidence="11 13" id="KW-0472">Membrane</keyword>
<name>A0A3S9AAV5_9BACL</name>
<evidence type="ECO:0000256" key="10">
    <source>
        <dbReference type="ARBA" id="ARBA00023012"/>
    </source>
</evidence>
<sequence length="648" mass="74783">MHRLQREYVFLQNVQKGNGDDNRRISQAMALRSDGGCCRVRTFRAGRWRSFIHSMGFELLVYYFAIWIVVMIPGSYLIYNYSTHMIQKQSEKYIYEQFRQSEYNIQSLQSEVEKLYRVFLVDSGVQELLKTSNIETTYESIEQQQNVLKKISDFTSSYNDSLNSIYLFSKNFMIGSSKTRSIVNRQGQSHPFYSDGLYAKALAAYPKAVWYGGITENWFYDRNDDKNKGYVVSFVMGARTLLEAKLSAVIVFNIDERELRSTYSKFISSPDDYMYVIDTSGSIISSTRTDDLGKKAAFTPKAGVDFSSYTVTEGNTKKRVVYYRLQDNGWYVIREFPNKLLQSDVLVLQKIVIFIFVSSLILIAIVSLFSMRRITNPLSALARKMKDIGKGNLGITIKHVPRNELGLVVTRFNEMSLNIQELVTQNTEAEREKKELEIEALQNQINPHFLYNTLNMIKWMAMINKSDNIVDSVVALGNILHPLYSTKEPFGTVREEMDYLENYIKIMNWRFNNKISYTIDIPERLMDERIIKFILQPVIENCVVHGVGRSSNQIEIAIRLEEAGEDRLVHIHDNGMGIASDRLASIRSSLNEPLTKWDREQKKGIGLRNVNRRIQLNFGEKYGIAIESVENEGTEIVIKLPQISIKQD</sequence>
<keyword evidence="8" id="KW-0067">ATP-binding</keyword>
<keyword evidence="5 13" id="KW-0812">Transmembrane</keyword>
<keyword evidence="10" id="KW-0902">Two-component regulatory system</keyword>
<organism evidence="15 16">
    <name type="scientific">Paenibacillus albus</name>
    <dbReference type="NCBI Taxonomy" id="2495582"/>
    <lineage>
        <taxon>Bacteria</taxon>
        <taxon>Bacillati</taxon>
        <taxon>Bacillota</taxon>
        <taxon>Bacilli</taxon>
        <taxon>Bacillales</taxon>
        <taxon>Paenibacillaceae</taxon>
        <taxon>Paenibacillus</taxon>
    </lineage>
</organism>
<dbReference type="PANTHER" id="PTHR34220:SF11">
    <property type="entry name" value="SENSOR PROTEIN KINASE HPTS"/>
    <property type="match status" value="1"/>
</dbReference>
<evidence type="ECO:0000256" key="1">
    <source>
        <dbReference type="ARBA" id="ARBA00004651"/>
    </source>
</evidence>
<evidence type="ECO:0000259" key="14">
    <source>
        <dbReference type="PROSITE" id="PS50885"/>
    </source>
</evidence>
<dbReference type="InterPro" id="IPR036890">
    <property type="entry name" value="HATPase_C_sf"/>
</dbReference>
<keyword evidence="2" id="KW-1003">Cell membrane</keyword>
<dbReference type="Proteomes" id="UP000272528">
    <property type="component" value="Chromosome"/>
</dbReference>
<dbReference type="SMART" id="SM00387">
    <property type="entry name" value="HATPase_c"/>
    <property type="match status" value="1"/>
</dbReference>
<dbReference type="EMBL" id="CP034437">
    <property type="protein sequence ID" value="AZN42873.1"/>
    <property type="molecule type" value="Genomic_DNA"/>
</dbReference>
<dbReference type="InterPro" id="IPR003660">
    <property type="entry name" value="HAMP_dom"/>
</dbReference>
<feature type="transmembrane region" description="Helical" evidence="13">
    <location>
        <begin position="59"/>
        <end position="79"/>
    </location>
</feature>
<keyword evidence="9 13" id="KW-1133">Transmembrane helix</keyword>
<keyword evidence="7 15" id="KW-0418">Kinase</keyword>
<evidence type="ECO:0000256" key="12">
    <source>
        <dbReference type="SAM" id="Coils"/>
    </source>
</evidence>
<dbReference type="PANTHER" id="PTHR34220">
    <property type="entry name" value="SENSOR HISTIDINE KINASE YPDA"/>
    <property type="match status" value="1"/>
</dbReference>
<reference evidence="16" key="1">
    <citation type="submission" date="2018-12" db="EMBL/GenBank/DDBJ databases">
        <title>Genome sequence of Peanibacillus sp.</title>
        <authorList>
            <person name="Subramani G."/>
            <person name="Srinivasan S."/>
            <person name="Kim M.K."/>
        </authorList>
    </citation>
    <scope>NUCLEOTIDE SEQUENCE [LARGE SCALE GENOMIC DNA]</scope>
    <source>
        <strain evidence="16">18JY67-1</strain>
    </source>
</reference>
<dbReference type="SUPFAM" id="SSF158472">
    <property type="entry name" value="HAMP domain-like"/>
    <property type="match status" value="1"/>
</dbReference>
<evidence type="ECO:0000256" key="7">
    <source>
        <dbReference type="ARBA" id="ARBA00022777"/>
    </source>
</evidence>
<feature type="coiled-coil region" evidence="12">
    <location>
        <begin position="412"/>
        <end position="446"/>
    </location>
</feature>